<name>A0AA42AZ19_PAPNU</name>
<protein>
    <submittedName>
        <fullName evidence="2">Uncharacterized protein</fullName>
    </submittedName>
</protein>
<dbReference type="EMBL" id="JAJJMA010265666">
    <property type="protein sequence ID" value="MCL7045075.1"/>
    <property type="molecule type" value="Genomic_DNA"/>
</dbReference>
<proteinExistence type="predicted"/>
<comment type="caution">
    <text evidence="2">The sequence shown here is derived from an EMBL/GenBank/DDBJ whole genome shotgun (WGS) entry which is preliminary data.</text>
</comment>
<feature type="non-terminal residue" evidence="2">
    <location>
        <position position="1"/>
    </location>
</feature>
<evidence type="ECO:0000313" key="3">
    <source>
        <dbReference type="Proteomes" id="UP001177140"/>
    </source>
</evidence>
<dbReference type="Proteomes" id="UP001177140">
    <property type="component" value="Unassembled WGS sequence"/>
</dbReference>
<feature type="non-terminal residue" evidence="2">
    <location>
        <position position="52"/>
    </location>
</feature>
<keyword evidence="3" id="KW-1185">Reference proteome</keyword>
<reference evidence="2" key="1">
    <citation type="submission" date="2022-03" db="EMBL/GenBank/DDBJ databases">
        <title>A functionally conserved STORR gene fusion in Papaver species that diverged 16.8 million years ago.</title>
        <authorList>
            <person name="Catania T."/>
        </authorList>
    </citation>
    <scope>NUCLEOTIDE SEQUENCE</scope>
    <source>
        <strain evidence="2">S-191538</strain>
    </source>
</reference>
<feature type="compositionally biased region" description="Polar residues" evidence="1">
    <location>
        <begin position="14"/>
        <end position="34"/>
    </location>
</feature>
<evidence type="ECO:0000256" key="1">
    <source>
        <dbReference type="SAM" id="MobiDB-lite"/>
    </source>
</evidence>
<dbReference type="AlphaFoldDB" id="A0AA42AZ19"/>
<sequence length="52" mass="5614">LLKGRTFPGKVLLTRSSDPLDITNSSEYSPTIDKSYSEDNLGPGDLVGRSSE</sequence>
<evidence type="ECO:0000313" key="2">
    <source>
        <dbReference type="EMBL" id="MCL7045075.1"/>
    </source>
</evidence>
<organism evidence="2 3">
    <name type="scientific">Papaver nudicaule</name>
    <name type="common">Iceland poppy</name>
    <dbReference type="NCBI Taxonomy" id="74823"/>
    <lineage>
        <taxon>Eukaryota</taxon>
        <taxon>Viridiplantae</taxon>
        <taxon>Streptophyta</taxon>
        <taxon>Embryophyta</taxon>
        <taxon>Tracheophyta</taxon>
        <taxon>Spermatophyta</taxon>
        <taxon>Magnoliopsida</taxon>
        <taxon>Ranunculales</taxon>
        <taxon>Papaveraceae</taxon>
        <taxon>Papaveroideae</taxon>
        <taxon>Papaver</taxon>
    </lineage>
</organism>
<gene>
    <name evidence="2" type="ORF">MKW94_016625</name>
</gene>
<accession>A0AA42AZ19</accession>
<feature type="region of interest" description="Disordered" evidence="1">
    <location>
        <begin position="14"/>
        <end position="52"/>
    </location>
</feature>